<gene>
    <name evidence="2" type="ORF">GQ43DRAFT_500221</name>
</gene>
<proteinExistence type="predicted"/>
<feature type="region of interest" description="Disordered" evidence="1">
    <location>
        <begin position="259"/>
        <end position="305"/>
    </location>
</feature>
<keyword evidence="3" id="KW-1185">Reference proteome</keyword>
<sequence>MLGNACIGLLTVDKSSYHQHRLCLSPALIEQLVEALLNQQLASTAPAPAPIPVITPSALKNKPPVYDGAPSSYEIFKYKAMEIIRKETNLFFDNRSITGFIFSCCTGRAETMIWPWYNNKLDCTPEEMWDHMDSQFIDKTSQIKAMSQLQQLKQKPNESAHDLCQRFDTLTLQAGLQGAHCSNLIQYLESALCKELKELLVTIDAPNDVKKYQAKIVSIEERANRLRCKHKAAPLAPTHQTQSSNNSDTMDWEATPAQVNAARGDRRQREGGQRGRQGGRRGRGGGNSNGNDNSGKQRAKWVSKD</sequence>
<feature type="compositionally biased region" description="Polar residues" evidence="1">
    <location>
        <begin position="238"/>
        <end position="249"/>
    </location>
</feature>
<evidence type="ECO:0000256" key="1">
    <source>
        <dbReference type="SAM" id="MobiDB-lite"/>
    </source>
</evidence>
<dbReference type="EMBL" id="ML994521">
    <property type="protein sequence ID" value="KAF2196012.1"/>
    <property type="molecule type" value="Genomic_DNA"/>
</dbReference>
<dbReference type="Proteomes" id="UP000799536">
    <property type="component" value="Unassembled WGS sequence"/>
</dbReference>
<protein>
    <recommendedName>
        <fullName evidence="4">Retrotransposon gag domain-containing protein</fullName>
    </recommendedName>
</protein>
<name>A0A9P4MMJ8_9PLEO</name>
<evidence type="ECO:0000313" key="3">
    <source>
        <dbReference type="Proteomes" id="UP000799536"/>
    </source>
</evidence>
<comment type="caution">
    <text evidence="2">The sequence shown here is derived from an EMBL/GenBank/DDBJ whole genome shotgun (WGS) entry which is preliminary data.</text>
</comment>
<accession>A0A9P4MMJ8</accession>
<reference evidence="2" key="1">
    <citation type="journal article" date="2020" name="Stud. Mycol.">
        <title>101 Dothideomycetes genomes: a test case for predicting lifestyles and emergence of pathogens.</title>
        <authorList>
            <person name="Haridas S."/>
            <person name="Albert R."/>
            <person name="Binder M."/>
            <person name="Bloem J."/>
            <person name="Labutti K."/>
            <person name="Salamov A."/>
            <person name="Andreopoulos B."/>
            <person name="Baker S."/>
            <person name="Barry K."/>
            <person name="Bills G."/>
            <person name="Bluhm B."/>
            <person name="Cannon C."/>
            <person name="Castanera R."/>
            <person name="Culley D."/>
            <person name="Daum C."/>
            <person name="Ezra D."/>
            <person name="Gonzalez J."/>
            <person name="Henrissat B."/>
            <person name="Kuo A."/>
            <person name="Liang C."/>
            <person name="Lipzen A."/>
            <person name="Lutzoni F."/>
            <person name="Magnuson J."/>
            <person name="Mondo S."/>
            <person name="Nolan M."/>
            <person name="Ohm R."/>
            <person name="Pangilinan J."/>
            <person name="Park H.-J."/>
            <person name="Ramirez L."/>
            <person name="Alfaro M."/>
            <person name="Sun H."/>
            <person name="Tritt A."/>
            <person name="Yoshinaga Y."/>
            <person name="Zwiers L.-H."/>
            <person name="Turgeon B."/>
            <person name="Goodwin S."/>
            <person name="Spatafora J."/>
            <person name="Crous P."/>
            <person name="Grigoriev I."/>
        </authorList>
    </citation>
    <scope>NUCLEOTIDE SEQUENCE</scope>
    <source>
        <strain evidence="2">ATCC 74209</strain>
    </source>
</reference>
<dbReference type="OrthoDB" id="4526134at2759"/>
<organism evidence="2 3">
    <name type="scientific">Delitschia confertaspora ATCC 74209</name>
    <dbReference type="NCBI Taxonomy" id="1513339"/>
    <lineage>
        <taxon>Eukaryota</taxon>
        <taxon>Fungi</taxon>
        <taxon>Dikarya</taxon>
        <taxon>Ascomycota</taxon>
        <taxon>Pezizomycotina</taxon>
        <taxon>Dothideomycetes</taxon>
        <taxon>Pleosporomycetidae</taxon>
        <taxon>Pleosporales</taxon>
        <taxon>Delitschiaceae</taxon>
        <taxon>Delitschia</taxon>
    </lineage>
</organism>
<feature type="region of interest" description="Disordered" evidence="1">
    <location>
        <begin position="232"/>
        <end position="251"/>
    </location>
</feature>
<dbReference type="AlphaFoldDB" id="A0A9P4MMJ8"/>
<evidence type="ECO:0008006" key="4">
    <source>
        <dbReference type="Google" id="ProtNLM"/>
    </source>
</evidence>
<feature type="compositionally biased region" description="Basic and acidic residues" evidence="1">
    <location>
        <begin position="263"/>
        <end position="273"/>
    </location>
</feature>
<evidence type="ECO:0000313" key="2">
    <source>
        <dbReference type="EMBL" id="KAF2196012.1"/>
    </source>
</evidence>